<dbReference type="Gene3D" id="3.40.30.10">
    <property type="entry name" value="Glutaredoxin"/>
    <property type="match status" value="1"/>
</dbReference>
<dbReference type="CDD" id="cd02947">
    <property type="entry name" value="TRX_family"/>
    <property type="match status" value="1"/>
</dbReference>
<accession>A0A0G0JHI4</accession>
<dbReference type="InterPro" id="IPR036249">
    <property type="entry name" value="Thioredoxin-like_sf"/>
</dbReference>
<name>A0A0G0JHI4_9BACT</name>
<evidence type="ECO:0000313" key="2">
    <source>
        <dbReference type="EMBL" id="KKQ67123.1"/>
    </source>
</evidence>
<reference evidence="2 3" key="1">
    <citation type="journal article" date="2015" name="Nature">
        <title>rRNA introns, odd ribosomes, and small enigmatic genomes across a large radiation of phyla.</title>
        <authorList>
            <person name="Brown C.T."/>
            <person name="Hug L.A."/>
            <person name="Thomas B.C."/>
            <person name="Sharon I."/>
            <person name="Castelle C.J."/>
            <person name="Singh A."/>
            <person name="Wilkins M.J."/>
            <person name="Williams K.H."/>
            <person name="Banfield J.F."/>
        </authorList>
    </citation>
    <scope>NUCLEOTIDE SEQUENCE [LARGE SCALE GENOMIC DNA]</scope>
</reference>
<organism evidence="2 3">
    <name type="scientific">Candidatus Daviesbacteria bacterium GW2011_GWA2_38_24</name>
    <dbReference type="NCBI Taxonomy" id="1618422"/>
    <lineage>
        <taxon>Bacteria</taxon>
        <taxon>Candidatus Daviesiibacteriota</taxon>
    </lineage>
</organism>
<comment type="caution">
    <text evidence="2">The sequence shown here is derived from an EMBL/GenBank/DDBJ whole genome shotgun (WGS) entry which is preliminary data.</text>
</comment>
<protein>
    <recommendedName>
        <fullName evidence="4">Thioredoxin domain-containing protein</fullName>
    </recommendedName>
</protein>
<evidence type="ECO:0000256" key="1">
    <source>
        <dbReference type="SAM" id="Phobius"/>
    </source>
</evidence>
<evidence type="ECO:0008006" key="4">
    <source>
        <dbReference type="Google" id="ProtNLM"/>
    </source>
</evidence>
<dbReference type="Proteomes" id="UP000034235">
    <property type="component" value="Unassembled WGS sequence"/>
</dbReference>
<dbReference type="SUPFAM" id="SSF52833">
    <property type="entry name" value="Thioredoxin-like"/>
    <property type="match status" value="1"/>
</dbReference>
<dbReference type="EMBL" id="LBUP01000001">
    <property type="protein sequence ID" value="KKQ67123.1"/>
    <property type="molecule type" value="Genomic_DNA"/>
</dbReference>
<sequence>MSIPKIVWTDQQIFKKTPLFLVVLVTLFIGFNVYLNLGIKNTSQEITQIEKAADKPPRVVVAEFSKKIELGEKNCPNIKAGNPDAPLKFKVFESETCPYCVAQNKVLDQILPEHGDHFYGEWYGLDSCGEDAQKYKISGVPTFIFNAKGIEKPPAYGFLDKQQLTDYICKVGEQC</sequence>
<gene>
    <name evidence="2" type="ORF">US86_C0001G0050</name>
</gene>
<evidence type="ECO:0000313" key="3">
    <source>
        <dbReference type="Proteomes" id="UP000034235"/>
    </source>
</evidence>
<keyword evidence="1" id="KW-1133">Transmembrane helix</keyword>
<keyword evidence="1" id="KW-0472">Membrane</keyword>
<feature type="transmembrane region" description="Helical" evidence="1">
    <location>
        <begin position="20"/>
        <end position="39"/>
    </location>
</feature>
<proteinExistence type="predicted"/>
<keyword evidence="1" id="KW-0812">Transmembrane</keyword>
<dbReference type="AlphaFoldDB" id="A0A0G0JHI4"/>